<evidence type="ECO:0000256" key="4">
    <source>
        <dbReference type="ARBA" id="ARBA00022692"/>
    </source>
</evidence>
<dbReference type="EMBL" id="JAVDTR010000013">
    <property type="protein sequence ID" value="MDR6725848.1"/>
    <property type="molecule type" value="Genomic_DNA"/>
</dbReference>
<feature type="transmembrane region" description="Helical" evidence="7">
    <location>
        <begin position="183"/>
        <end position="208"/>
    </location>
</feature>
<feature type="transmembrane region" description="Helical" evidence="7">
    <location>
        <begin position="75"/>
        <end position="97"/>
    </location>
</feature>
<dbReference type="InterPro" id="IPR035906">
    <property type="entry name" value="MetI-like_sf"/>
</dbReference>
<dbReference type="SUPFAM" id="SSF161098">
    <property type="entry name" value="MetI-like"/>
    <property type="match status" value="1"/>
</dbReference>
<dbReference type="Pfam" id="PF00528">
    <property type="entry name" value="BPD_transp_1"/>
    <property type="match status" value="1"/>
</dbReference>
<sequence>MMAGQSRMLGMAKLCSLIVAMMLFIFPFLLLISNSFKANQAITSDPLGLPASFQWDNYVSAFDKMGYISAFSNSLLITVLGVVLIALFAAMTAHYFVRHNSKLNQYLFFLMVAAMIIPFQAIMIPLVKIYGSLSLLDNKWSLIYMYIGFGSPLAVFIYHGFIKSIPLELEEAALMDGCGRVQTFFRIVLPVLLPTSVTIAVLNVLWIWNDFLLPSLVLTSSEQRTLPLSTFYFYGTYTVDYGPLMAGLVLTLLPVLVVYLFAQKYIIQGVMQGSIK</sequence>
<evidence type="ECO:0000256" key="1">
    <source>
        <dbReference type="ARBA" id="ARBA00004651"/>
    </source>
</evidence>
<evidence type="ECO:0000313" key="9">
    <source>
        <dbReference type="EMBL" id="MDR6725848.1"/>
    </source>
</evidence>
<dbReference type="CDD" id="cd06261">
    <property type="entry name" value="TM_PBP2"/>
    <property type="match status" value="1"/>
</dbReference>
<keyword evidence="4 7" id="KW-0812">Transmembrane</keyword>
<proteinExistence type="inferred from homology"/>
<dbReference type="Proteomes" id="UP001254832">
    <property type="component" value="Unassembled WGS sequence"/>
</dbReference>
<keyword evidence="5 7" id="KW-1133">Transmembrane helix</keyword>
<dbReference type="GO" id="GO:0055085">
    <property type="term" value="P:transmembrane transport"/>
    <property type="evidence" value="ECO:0007669"/>
    <property type="project" value="InterPro"/>
</dbReference>
<keyword evidence="3" id="KW-1003">Cell membrane</keyword>
<comment type="similarity">
    <text evidence="7">Belongs to the binding-protein-dependent transport system permease family.</text>
</comment>
<evidence type="ECO:0000256" key="2">
    <source>
        <dbReference type="ARBA" id="ARBA00022448"/>
    </source>
</evidence>
<dbReference type="PANTHER" id="PTHR43744">
    <property type="entry name" value="ABC TRANSPORTER PERMEASE PROTEIN MG189-RELATED-RELATED"/>
    <property type="match status" value="1"/>
</dbReference>
<keyword evidence="6 7" id="KW-0472">Membrane</keyword>
<dbReference type="GO" id="GO:0005886">
    <property type="term" value="C:plasma membrane"/>
    <property type="evidence" value="ECO:0007669"/>
    <property type="project" value="UniProtKB-SubCell"/>
</dbReference>
<feature type="transmembrane region" description="Helical" evidence="7">
    <location>
        <begin position="241"/>
        <end position="262"/>
    </location>
</feature>
<evidence type="ECO:0000256" key="7">
    <source>
        <dbReference type="RuleBase" id="RU363032"/>
    </source>
</evidence>
<evidence type="ECO:0000313" key="10">
    <source>
        <dbReference type="Proteomes" id="UP001254832"/>
    </source>
</evidence>
<feature type="domain" description="ABC transmembrane type-1" evidence="8">
    <location>
        <begin position="71"/>
        <end position="262"/>
    </location>
</feature>
<dbReference type="PANTHER" id="PTHR43744:SF8">
    <property type="entry name" value="SN-GLYCEROL-3-PHOSPHATE TRANSPORT SYSTEM PERMEASE PROTEIN UGPE"/>
    <property type="match status" value="1"/>
</dbReference>
<reference evidence="9" key="1">
    <citation type="submission" date="2023-07" db="EMBL/GenBank/DDBJ databases">
        <title>Sorghum-associated microbial communities from plants grown in Nebraska, USA.</title>
        <authorList>
            <person name="Schachtman D."/>
        </authorList>
    </citation>
    <scope>NUCLEOTIDE SEQUENCE</scope>
    <source>
        <strain evidence="9">BE80</strain>
    </source>
</reference>
<dbReference type="Gene3D" id="1.10.3720.10">
    <property type="entry name" value="MetI-like"/>
    <property type="match status" value="1"/>
</dbReference>
<dbReference type="PROSITE" id="PS50928">
    <property type="entry name" value="ABC_TM1"/>
    <property type="match status" value="1"/>
</dbReference>
<feature type="transmembrane region" description="Helical" evidence="7">
    <location>
        <begin position="143"/>
        <end position="162"/>
    </location>
</feature>
<evidence type="ECO:0000256" key="6">
    <source>
        <dbReference type="ARBA" id="ARBA00023136"/>
    </source>
</evidence>
<organism evidence="9 10">
    <name type="scientific">Paenibacillus amylolyticus</name>
    <dbReference type="NCBI Taxonomy" id="1451"/>
    <lineage>
        <taxon>Bacteria</taxon>
        <taxon>Bacillati</taxon>
        <taxon>Bacillota</taxon>
        <taxon>Bacilli</taxon>
        <taxon>Bacillales</taxon>
        <taxon>Paenibacillaceae</taxon>
        <taxon>Paenibacillus</taxon>
    </lineage>
</organism>
<dbReference type="AlphaFoldDB" id="A0AAP5H6V8"/>
<keyword evidence="2 7" id="KW-0813">Transport</keyword>
<evidence type="ECO:0000256" key="3">
    <source>
        <dbReference type="ARBA" id="ARBA00022475"/>
    </source>
</evidence>
<gene>
    <name evidence="9" type="ORF">J2W91_004350</name>
</gene>
<accession>A0AAP5H6V8</accession>
<dbReference type="InterPro" id="IPR000515">
    <property type="entry name" value="MetI-like"/>
</dbReference>
<protein>
    <submittedName>
        <fullName evidence="9">Raffinose/stachyose/melibiose transport system permease protein</fullName>
    </submittedName>
</protein>
<name>A0AAP5H6V8_PAEAM</name>
<feature type="transmembrane region" description="Helical" evidence="7">
    <location>
        <begin position="106"/>
        <end position="131"/>
    </location>
</feature>
<evidence type="ECO:0000256" key="5">
    <source>
        <dbReference type="ARBA" id="ARBA00022989"/>
    </source>
</evidence>
<comment type="subcellular location">
    <subcellularLocation>
        <location evidence="1 7">Cell membrane</location>
        <topology evidence="1 7">Multi-pass membrane protein</topology>
    </subcellularLocation>
</comment>
<comment type="caution">
    <text evidence="9">The sequence shown here is derived from an EMBL/GenBank/DDBJ whole genome shotgun (WGS) entry which is preliminary data.</text>
</comment>
<evidence type="ECO:0000259" key="8">
    <source>
        <dbReference type="PROSITE" id="PS50928"/>
    </source>
</evidence>